<feature type="compositionally biased region" description="Basic and acidic residues" evidence="1">
    <location>
        <begin position="148"/>
        <end position="176"/>
    </location>
</feature>
<proteinExistence type="predicted"/>
<accession>A0AA87ZQB8</accession>
<evidence type="ECO:0000313" key="2">
    <source>
        <dbReference type="EMBL" id="GMN41354.1"/>
    </source>
</evidence>
<feature type="region of interest" description="Disordered" evidence="1">
    <location>
        <begin position="135"/>
        <end position="231"/>
    </location>
</feature>
<evidence type="ECO:0000313" key="3">
    <source>
        <dbReference type="Proteomes" id="UP001187192"/>
    </source>
</evidence>
<dbReference type="AlphaFoldDB" id="A0AA87ZQB8"/>
<organism evidence="2 3">
    <name type="scientific">Ficus carica</name>
    <name type="common">Common fig</name>
    <dbReference type="NCBI Taxonomy" id="3494"/>
    <lineage>
        <taxon>Eukaryota</taxon>
        <taxon>Viridiplantae</taxon>
        <taxon>Streptophyta</taxon>
        <taxon>Embryophyta</taxon>
        <taxon>Tracheophyta</taxon>
        <taxon>Spermatophyta</taxon>
        <taxon>Magnoliopsida</taxon>
        <taxon>eudicotyledons</taxon>
        <taxon>Gunneridae</taxon>
        <taxon>Pentapetalae</taxon>
        <taxon>rosids</taxon>
        <taxon>fabids</taxon>
        <taxon>Rosales</taxon>
        <taxon>Moraceae</taxon>
        <taxon>Ficeae</taxon>
        <taxon>Ficus</taxon>
    </lineage>
</organism>
<name>A0AA87ZQB8_FICCA</name>
<sequence>MEKAIGGETRALIDLEGVEHAAARASKELEVGIPNNHAAKVERLQAIEGLGNLLNPRSHVASPILRYQIEHRSPRLSFELQGIQVAEPPPEPIWSRRVAEGDRHVLARERVELVPPPADQRNCVPVLRVVDRERRGEEGGITASSPFREQRLSPRKSTGVDEQRQPIESRTDRESDQSESNEAWISRGREAHDGGPGRSAGGTASEKEIRRRRLERRGKEGKKEGIGSDPN</sequence>
<dbReference type="Proteomes" id="UP001187192">
    <property type="component" value="Unassembled WGS sequence"/>
</dbReference>
<comment type="caution">
    <text evidence="2">The sequence shown here is derived from an EMBL/GenBank/DDBJ whole genome shotgun (WGS) entry which is preliminary data.</text>
</comment>
<keyword evidence="3" id="KW-1185">Reference proteome</keyword>
<protein>
    <submittedName>
        <fullName evidence="2">Uncharacterized protein</fullName>
    </submittedName>
</protein>
<reference evidence="2" key="1">
    <citation type="submission" date="2023-07" db="EMBL/GenBank/DDBJ databases">
        <title>draft genome sequence of fig (Ficus carica).</title>
        <authorList>
            <person name="Takahashi T."/>
            <person name="Nishimura K."/>
        </authorList>
    </citation>
    <scope>NUCLEOTIDE SEQUENCE</scope>
</reference>
<dbReference type="EMBL" id="BTGU01000012">
    <property type="protein sequence ID" value="GMN41354.1"/>
    <property type="molecule type" value="Genomic_DNA"/>
</dbReference>
<evidence type="ECO:0000256" key="1">
    <source>
        <dbReference type="SAM" id="MobiDB-lite"/>
    </source>
</evidence>
<feature type="compositionally biased region" description="Basic and acidic residues" evidence="1">
    <location>
        <begin position="217"/>
        <end position="231"/>
    </location>
</feature>
<gene>
    <name evidence="2" type="ORF">TIFTF001_010578</name>
</gene>